<organism evidence="2 3">
    <name type="scientific">Neoroseomonas lacus</name>
    <dbReference type="NCBI Taxonomy" id="287609"/>
    <lineage>
        <taxon>Bacteria</taxon>
        <taxon>Pseudomonadati</taxon>
        <taxon>Pseudomonadota</taxon>
        <taxon>Alphaproteobacteria</taxon>
        <taxon>Acetobacterales</taxon>
        <taxon>Acetobacteraceae</taxon>
        <taxon>Neoroseomonas</taxon>
    </lineage>
</organism>
<gene>
    <name evidence="2" type="ORF">GCM10011320_41530</name>
</gene>
<accession>A0A917NVT1</accession>
<keyword evidence="1" id="KW-0472">Membrane</keyword>
<dbReference type="AlphaFoldDB" id="A0A917NVT1"/>
<proteinExistence type="predicted"/>
<sequence>MPDVRASSTFPAYAAQHAEALQSDDNPGRAFANGIMLSLPLWALVGVGIWAIF</sequence>
<reference evidence="2" key="1">
    <citation type="journal article" date="2014" name="Int. J. Syst. Evol. Microbiol.">
        <title>Complete genome sequence of Corynebacterium casei LMG S-19264T (=DSM 44701T), isolated from a smear-ripened cheese.</title>
        <authorList>
            <consortium name="US DOE Joint Genome Institute (JGI-PGF)"/>
            <person name="Walter F."/>
            <person name="Albersmeier A."/>
            <person name="Kalinowski J."/>
            <person name="Ruckert C."/>
        </authorList>
    </citation>
    <scope>NUCLEOTIDE SEQUENCE</scope>
    <source>
        <strain evidence="2">CGMCC 1.3617</strain>
    </source>
</reference>
<feature type="transmembrane region" description="Helical" evidence="1">
    <location>
        <begin position="30"/>
        <end position="52"/>
    </location>
</feature>
<evidence type="ECO:0000256" key="1">
    <source>
        <dbReference type="SAM" id="Phobius"/>
    </source>
</evidence>
<name>A0A917NVT1_9PROT</name>
<keyword evidence="1" id="KW-1133">Transmembrane helix</keyword>
<keyword evidence="3" id="KW-1185">Reference proteome</keyword>
<protein>
    <submittedName>
        <fullName evidence="2">Uncharacterized protein</fullName>
    </submittedName>
</protein>
<evidence type="ECO:0000313" key="2">
    <source>
        <dbReference type="EMBL" id="GGJ29817.1"/>
    </source>
</evidence>
<comment type="caution">
    <text evidence="2">The sequence shown here is derived from an EMBL/GenBank/DDBJ whole genome shotgun (WGS) entry which is preliminary data.</text>
</comment>
<keyword evidence="1" id="KW-0812">Transmembrane</keyword>
<evidence type="ECO:0000313" key="3">
    <source>
        <dbReference type="Proteomes" id="UP000661507"/>
    </source>
</evidence>
<reference evidence="2" key="2">
    <citation type="submission" date="2020-09" db="EMBL/GenBank/DDBJ databases">
        <authorList>
            <person name="Sun Q."/>
            <person name="Zhou Y."/>
        </authorList>
    </citation>
    <scope>NUCLEOTIDE SEQUENCE</scope>
    <source>
        <strain evidence="2">CGMCC 1.3617</strain>
    </source>
</reference>
<dbReference type="EMBL" id="BMKW01000010">
    <property type="protein sequence ID" value="GGJ29817.1"/>
    <property type="molecule type" value="Genomic_DNA"/>
</dbReference>
<dbReference type="RefSeq" id="WP_188970246.1">
    <property type="nucleotide sequence ID" value="NZ_BMKW01000010.1"/>
</dbReference>
<dbReference type="Proteomes" id="UP000661507">
    <property type="component" value="Unassembled WGS sequence"/>
</dbReference>